<comment type="caution">
    <text evidence="1">The sequence shown here is derived from an EMBL/GenBank/DDBJ whole genome shotgun (WGS) entry which is preliminary data.</text>
</comment>
<evidence type="ECO:0000313" key="1">
    <source>
        <dbReference type="EMBL" id="KAJ7037981.1"/>
    </source>
</evidence>
<keyword evidence="2" id="KW-1185">Reference proteome</keyword>
<reference evidence="1" key="1">
    <citation type="submission" date="2023-03" db="EMBL/GenBank/DDBJ databases">
        <title>Massive genome expansion in bonnet fungi (Mycena s.s.) driven by repeated elements and novel gene families across ecological guilds.</title>
        <authorList>
            <consortium name="Lawrence Berkeley National Laboratory"/>
            <person name="Harder C.B."/>
            <person name="Miyauchi S."/>
            <person name="Viragh M."/>
            <person name="Kuo A."/>
            <person name="Thoen E."/>
            <person name="Andreopoulos B."/>
            <person name="Lu D."/>
            <person name="Skrede I."/>
            <person name="Drula E."/>
            <person name="Henrissat B."/>
            <person name="Morin E."/>
            <person name="Kohler A."/>
            <person name="Barry K."/>
            <person name="LaButti K."/>
            <person name="Morin E."/>
            <person name="Salamov A."/>
            <person name="Lipzen A."/>
            <person name="Mereny Z."/>
            <person name="Hegedus B."/>
            <person name="Baldrian P."/>
            <person name="Stursova M."/>
            <person name="Weitz H."/>
            <person name="Taylor A."/>
            <person name="Grigoriev I.V."/>
            <person name="Nagy L.G."/>
            <person name="Martin F."/>
            <person name="Kauserud H."/>
        </authorList>
    </citation>
    <scope>NUCLEOTIDE SEQUENCE</scope>
    <source>
        <strain evidence="1">CBHHK200</strain>
    </source>
</reference>
<proteinExistence type="predicted"/>
<dbReference type="SUPFAM" id="SSF160104">
    <property type="entry name" value="Acetoacetate decarboxylase-like"/>
    <property type="match status" value="1"/>
</dbReference>
<accession>A0AAD6T1B1</accession>
<protein>
    <submittedName>
        <fullName evidence="1">Uncharacterized protein</fullName>
    </submittedName>
</protein>
<evidence type="ECO:0000313" key="2">
    <source>
        <dbReference type="Proteomes" id="UP001218188"/>
    </source>
</evidence>
<dbReference type="InterPro" id="IPR023375">
    <property type="entry name" value="ADC_dom_sf"/>
</dbReference>
<sequence>MLSLALSYPLSMASSIKVAPAPWKLKGRSWIFLVSALSSTSSFPAGWSSAYQADALSSGGEFIGGLGLIQIVSYAESPVGPYDELIYVPGRWKYSDGTKAFRITQIYVSTEESTLNGRKNWNIPKQIANFDIKTGSDGTTDISVTQPNASSPFFKASIKSIPILSSISVPSNTSILGSYYKLMQPPLPAGENPEDVATHQWASLIPTLSGSTTFRKLVPGLDGKVGDGAGFPAIVPWSFGFGMENVTLGFGIPTAYDTV</sequence>
<name>A0AAD6T1B1_9AGAR</name>
<dbReference type="PANTHER" id="PTHR40518:SF1">
    <property type="entry name" value="ACETOACETATE DECARBOXYLASE"/>
    <property type="match status" value="1"/>
</dbReference>
<dbReference type="Gene3D" id="2.40.400.10">
    <property type="entry name" value="Acetoacetate decarboxylase-like"/>
    <property type="match status" value="1"/>
</dbReference>
<dbReference type="EMBL" id="JARJCM010000034">
    <property type="protein sequence ID" value="KAJ7037981.1"/>
    <property type="molecule type" value="Genomic_DNA"/>
</dbReference>
<organism evidence="1 2">
    <name type="scientific">Mycena alexandri</name>
    <dbReference type="NCBI Taxonomy" id="1745969"/>
    <lineage>
        <taxon>Eukaryota</taxon>
        <taxon>Fungi</taxon>
        <taxon>Dikarya</taxon>
        <taxon>Basidiomycota</taxon>
        <taxon>Agaricomycotina</taxon>
        <taxon>Agaricomycetes</taxon>
        <taxon>Agaricomycetidae</taxon>
        <taxon>Agaricales</taxon>
        <taxon>Marasmiineae</taxon>
        <taxon>Mycenaceae</taxon>
        <taxon>Mycena</taxon>
    </lineage>
</organism>
<dbReference type="Proteomes" id="UP001218188">
    <property type="component" value="Unassembled WGS sequence"/>
</dbReference>
<dbReference type="PANTHER" id="PTHR40518">
    <property type="entry name" value="ACETOACETATE DECARBOXYLASE"/>
    <property type="match status" value="1"/>
</dbReference>
<gene>
    <name evidence="1" type="ORF">C8F04DRAFT_1090913</name>
</gene>
<dbReference type="AlphaFoldDB" id="A0AAD6T1B1"/>